<comment type="pathway">
    <text evidence="3">Protein modification; protein ubiquitination.</text>
</comment>
<sequence>MGFHHRKLLGPPNIKKDDKNNAQSPEVIRVVSYSDPCFMNCPNACNKTLSPEPLCNDGDQSNSNRISPLLMPMFCILGVVFLLVCYLTFLKKYRSNMINSRRRNLPRFDDTHQDLIDENHGPAVVHPIWLINTVGLQQSDIDSITVLKYRKDEGVIEGTDCSVCLSEFEEDESLRLLPKCSHAFHIPCIDTWLRSHKNCPLCRAPVVCESGNAHVSTVDQNSDVSGSTEETHVESTENYDGLGSNQEGGTSEMRVGVDSFGAVPSESGTIAKVLEKNSRYFNTRSSEFRVLSDLSGNRAEVEQELQPVRRSVSMDSSSASMIYLAVANIHEVENGGCLETQIVQVKKPSTEMTVKKENKHSGMKRPWKSSSFRFALPNGPVSMKRSFSSSGKSSLHRNGRSQEQNIPL</sequence>
<feature type="transmembrane region" description="Helical" evidence="16">
    <location>
        <begin position="69"/>
        <end position="90"/>
    </location>
</feature>
<keyword evidence="11 16" id="KW-1133">Transmembrane helix</keyword>
<keyword evidence="10" id="KW-0862">Zinc</keyword>
<dbReference type="PROSITE" id="PS50089">
    <property type="entry name" value="ZF_RING_2"/>
    <property type="match status" value="1"/>
</dbReference>
<dbReference type="InterPro" id="IPR013083">
    <property type="entry name" value="Znf_RING/FYVE/PHD"/>
</dbReference>
<dbReference type="Gene3D" id="3.30.40.10">
    <property type="entry name" value="Zinc/RING finger domain, C3HC4 (zinc finger)"/>
    <property type="match status" value="1"/>
</dbReference>
<keyword evidence="6 16" id="KW-0812">Transmembrane</keyword>
<dbReference type="GO" id="GO:0008270">
    <property type="term" value="F:zinc ion binding"/>
    <property type="evidence" value="ECO:0007669"/>
    <property type="project" value="UniProtKB-KW"/>
</dbReference>
<feature type="compositionally biased region" description="Polar residues" evidence="15">
    <location>
        <begin position="217"/>
        <end position="228"/>
    </location>
</feature>
<dbReference type="GO" id="GO:0061630">
    <property type="term" value="F:ubiquitin protein ligase activity"/>
    <property type="evidence" value="ECO:0007669"/>
    <property type="project" value="UniProtKB-EC"/>
</dbReference>
<feature type="region of interest" description="Disordered" evidence="15">
    <location>
        <begin position="383"/>
        <end position="408"/>
    </location>
</feature>
<reference evidence="18 19" key="1">
    <citation type="submission" date="2024-02" db="EMBL/GenBank/DDBJ databases">
        <authorList>
            <person name="Vignale AGUSTIN F."/>
            <person name="Sosa J E."/>
            <person name="Modenutti C."/>
        </authorList>
    </citation>
    <scope>NUCLEOTIDE SEQUENCE [LARGE SCALE GENOMIC DNA]</scope>
</reference>
<dbReference type="PANTHER" id="PTHR46913:SF19">
    <property type="entry name" value="RING-TYPE E3 UBIQUITIN TRANSFERASE"/>
    <property type="match status" value="1"/>
</dbReference>
<gene>
    <name evidence="18" type="ORF">ILEXP_LOCUS27816</name>
</gene>
<proteinExistence type="inferred from homology"/>
<keyword evidence="9" id="KW-0833">Ubl conjugation pathway</keyword>
<dbReference type="InterPro" id="IPR044600">
    <property type="entry name" value="ATL1/ATL16-like"/>
</dbReference>
<comment type="similarity">
    <text evidence="13">Belongs to the RING-type zinc finger family. ATL subfamily.</text>
</comment>
<evidence type="ECO:0000256" key="2">
    <source>
        <dbReference type="ARBA" id="ARBA00004167"/>
    </source>
</evidence>
<dbReference type="GO" id="GO:0016020">
    <property type="term" value="C:membrane"/>
    <property type="evidence" value="ECO:0007669"/>
    <property type="project" value="UniProtKB-SubCell"/>
</dbReference>
<evidence type="ECO:0000313" key="18">
    <source>
        <dbReference type="EMBL" id="CAK9159133.1"/>
    </source>
</evidence>
<dbReference type="FunFam" id="3.30.40.10:FF:000233">
    <property type="entry name" value="RING-H2 finger protein ATL54"/>
    <property type="match status" value="1"/>
</dbReference>
<evidence type="ECO:0000256" key="5">
    <source>
        <dbReference type="ARBA" id="ARBA00022679"/>
    </source>
</evidence>
<evidence type="ECO:0000256" key="16">
    <source>
        <dbReference type="SAM" id="Phobius"/>
    </source>
</evidence>
<evidence type="ECO:0000256" key="13">
    <source>
        <dbReference type="ARBA" id="ARBA00024209"/>
    </source>
</evidence>
<evidence type="ECO:0000313" key="19">
    <source>
        <dbReference type="Proteomes" id="UP001642360"/>
    </source>
</evidence>
<dbReference type="SMART" id="SM00184">
    <property type="entry name" value="RING"/>
    <property type="match status" value="1"/>
</dbReference>
<evidence type="ECO:0000256" key="10">
    <source>
        <dbReference type="ARBA" id="ARBA00022833"/>
    </source>
</evidence>
<dbReference type="EMBL" id="CAUOFW020003303">
    <property type="protein sequence ID" value="CAK9159133.1"/>
    <property type="molecule type" value="Genomic_DNA"/>
</dbReference>
<evidence type="ECO:0000256" key="7">
    <source>
        <dbReference type="ARBA" id="ARBA00022723"/>
    </source>
</evidence>
<organism evidence="18 19">
    <name type="scientific">Ilex paraguariensis</name>
    <name type="common">yerba mate</name>
    <dbReference type="NCBI Taxonomy" id="185542"/>
    <lineage>
        <taxon>Eukaryota</taxon>
        <taxon>Viridiplantae</taxon>
        <taxon>Streptophyta</taxon>
        <taxon>Embryophyta</taxon>
        <taxon>Tracheophyta</taxon>
        <taxon>Spermatophyta</taxon>
        <taxon>Magnoliopsida</taxon>
        <taxon>eudicotyledons</taxon>
        <taxon>Gunneridae</taxon>
        <taxon>Pentapetalae</taxon>
        <taxon>asterids</taxon>
        <taxon>campanulids</taxon>
        <taxon>Aquifoliales</taxon>
        <taxon>Aquifoliaceae</taxon>
        <taxon>Ilex</taxon>
    </lineage>
</organism>
<feature type="compositionally biased region" description="Low complexity" evidence="15">
    <location>
        <begin position="383"/>
        <end position="393"/>
    </location>
</feature>
<evidence type="ECO:0000256" key="14">
    <source>
        <dbReference type="PROSITE-ProRule" id="PRU00175"/>
    </source>
</evidence>
<accession>A0ABC8SW83</accession>
<keyword evidence="12 16" id="KW-0472">Membrane</keyword>
<name>A0ABC8SW83_9AQUA</name>
<evidence type="ECO:0000256" key="12">
    <source>
        <dbReference type="ARBA" id="ARBA00023136"/>
    </source>
</evidence>
<comment type="subcellular location">
    <subcellularLocation>
        <location evidence="2">Membrane</location>
        <topology evidence="2">Single-pass membrane protein</topology>
    </subcellularLocation>
</comment>
<keyword evidence="19" id="KW-1185">Reference proteome</keyword>
<evidence type="ECO:0000259" key="17">
    <source>
        <dbReference type="PROSITE" id="PS50089"/>
    </source>
</evidence>
<comment type="caution">
    <text evidence="18">The sequence shown here is derived from an EMBL/GenBank/DDBJ whole genome shotgun (WGS) entry which is preliminary data.</text>
</comment>
<evidence type="ECO:0000256" key="6">
    <source>
        <dbReference type="ARBA" id="ARBA00022692"/>
    </source>
</evidence>
<dbReference type="CDD" id="cd16461">
    <property type="entry name" value="RING-H2_EL5-like"/>
    <property type="match status" value="1"/>
</dbReference>
<comment type="catalytic activity">
    <reaction evidence="1">
        <text>S-ubiquitinyl-[E2 ubiquitin-conjugating enzyme]-L-cysteine + [acceptor protein]-L-lysine = [E2 ubiquitin-conjugating enzyme]-L-cysteine + N(6)-ubiquitinyl-[acceptor protein]-L-lysine.</text>
        <dbReference type="EC" id="2.3.2.27"/>
    </reaction>
</comment>
<evidence type="ECO:0000256" key="8">
    <source>
        <dbReference type="ARBA" id="ARBA00022771"/>
    </source>
</evidence>
<evidence type="ECO:0000256" key="9">
    <source>
        <dbReference type="ARBA" id="ARBA00022786"/>
    </source>
</evidence>
<evidence type="ECO:0000256" key="15">
    <source>
        <dbReference type="SAM" id="MobiDB-lite"/>
    </source>
</evidence>
<keyword evidence="5" id="KW-0808">Transferase</keyword>
<evidence type="ECO:0000256" key="3">
    <source>
        <dbReference type="ARBA" id="ARBA00004906"/>
    </source>
</evidence>
<feature type="region of interest" description="Disordered" evidence="15">
    <location>
        <begin position="217"/>
        <end position="251"/>
    </location>
</feature>
<keyword evidence="7" id="KW-0479">Metal-binding</keyword>
<keyword evidence="8 14" id="KW-0863">Zinc-finger</keyword>
<dbReference type="Proteomes" id="UP001642360">
    <property type="component" value="Unassembled WGS sequence"/>
</dbReference>
<dbReference type="PANTHER" id="PTHR46913">
    <property type="entry name" value="RING-H2 FINGER PROTEIN ATL16"/>
    <property type="match status" value="1"/>
</dbReference>
<evidence type="ECO:0000256" key="4">
    <source>
        <dbReference type="ARBA" id="ARBA00012483"/>
    </source>
</evidence>
<dbReference type="SUPFAM" id="SSF57850">
    <property type="entry name" value="RING/U-box"/>
    <property type="match status" value="1"/>
</dbReference>
<evidence type="ECO:0000256" key="11">
    <source>
        <dbReference type="ARBA" id="ARBA00022989"/>
    </source>
</evidence>
<dbReference type="InterPro" id="IPR001841">
    <property type="entry name" value="Znf_RING"/>
</dbReference>
<protein>
    <recommendedName>
        <fullName evidence="4">RING-type E3 ubiquitin transferase</fullName>
        <ecNumber evidence="4">2.3.2.27</ecNumber>
    </recommendedName>
</protein>
<feature type="domain" description="RING-type" evidence="17">
    <location>
        <begin position="161"/>
        <end position="203"/>
    </location>
</feature>
<dbReference type="AlphaFoldDB" id="A0ABC8SW83"/>
<feature type="region of interest" description="Disordered" evidence="15">
    <location>
        <begin position="1"/>
        <end position="21"/>
    </location>
</feature>
<dbReference type="EC" id="2.3.2.27" evidence="4"/>
<dbReference type="Pfam" id="PF13639">
    <property type="entry name" value="zf-RING_2"/>
    <property type="match status" value="1"/>
</dbReference>
<evidence type="ECO:0000256" key="1">
    <source>
        <dbReference type="ARBA" id="ARBA00000900"/>
    </source>
</evidence>